<dbReference type="GO" id="GO:0006412">
    <property type="term" value="P:translation"/>
    <property type="evidence" value="ECO:0007669"/>
    <property type="project" value="InterPro"/>
</dbReference>
<evidence type="ECO:0000256" key="5">
    <source>
        <dbReference type="ARBA" id="ARBA00035477"/>
    </source>
</evidence>
<evidence type="ECO:0000256" key="4">
    <source>
        <dbReference type="ARBA" id="ARBA00035175"/>
    </source>
</evidence>
<evidence type="ECO:0000256" key="1">
    <source>
        <dbReference type="ARBA" id="ARBA00010797"/>
    </source>
</evidence>
<dbReference type="GO" id="GO:0022625">
    <property type="term" value="C:cytosolic large ribosomal subunit"/>
    <property type="evidence" value="ECO:0007669"/>
    <property type="project" value="TreeGrafter"/>
</dbReference>
<dbReference type="GO" id="GO:0003735">
    <property type="term" value="F:structural constituent of ribosome"/>
    <property type="evidence" value="ECO:0007669"/>
    <property type="project" value="InterPro"/>
</dbReference>
<gene>
    <name evidence="7" type="ORF">COS54_00265</name>
</gene>
<dbReference type="Proteomes" id="UP000229631">
    <property type="component" value="Unassembled WGS sequence"/>
</dbReference>
<dbReference type="AlphaFoldDB" id="A0A2M7BFI7"/>
<comment type="caution">
    <text evidence="7">The sequence shown here is derived from an EMBL/GenBank/DDBJ whole genome shotgun (WGS) entry which is preliminary data.</text>
</comment>
<dbReference type="InterPro" id="IPR001684">
    <property type="entry name" value="Ribosomal_bL27"/>
</dbReference>
<comment type="similarity">
    <text evidence="1">Belongs to the bacterial ribosomal protein bL27 family.</text>
</comment>
<dbReference type="PANTHER" id="PTHR15893">
    <property type="entry name" value="RIBOSOMAL PROTEIN L27"/>
    <property type="match status" value="1"/>
</dbReference>
<proteinExistence type="inferred from homology"/>
<sequence>MAHTKAAGKARQGTPRKGRRLGVKASSGETVSAGSIIIRQRGSSVHSGSGTKMAKDFTIFALKNGKVNFKTQKGRKYLEVI</sequence>
<dbReference type="SUPFAM" id="SSF110324">
    <property type="entry name" value="Ribosomal L27 protein-like"/>
    <property type="match status" value="1"/>
</dbReference>
<dbReference type="PANTHER" id="PTHR15893:SF0">
    <property type="entry name" value="LARGE RIBOSOMAL SUBUNIT PROTEIN BL27M"/>
    <property type="match status" value="1"/>
</dbReference>
<name>A0A2M7BFI7_9BACT</name>
<dbReference type="Pfam" id="PF01016">
    <property type="entry name" value="Ribosomal_L27"/>
    <property type="match status" value="1"/>
</dbReference>
<protein>
    <recommendedName>
        <fullName evidence="4">Large ribosomal subunit protein bL27</fullName>
    </recommendedName>
    <alternativeName>
        <fullName evidence="5">50S ribosomal protein L27</fullName>
    </alternativeName>
</protein>
<dbReference type="PRINTS" id="PR00063">
    <property type="entry name" value="RIBOSOMALL27"/>
</dbReference>
<evidence type="ECO:0000256" key="2">
    <source>
        <dbReference type="ARBA" id="ARBA00022980"/>
    </source>
</evidence>
<evidence type="ECO:0000256" key="3">
    <source>
        <dbReference type="ARBA" id="ARBA00023274"/>
    </source>
</evidence>
<reference evidence="8" key="1">
    <citation type="submission" date="2017-09" db="EMBL/GenBank/DDBJ databases">
        <title>Depth-based differentiation of microbial function through sediment-hosted aquifers and enrichment of novel symbionts in the deep terrestrial subsurface.</title>
        <authorList>
            <person name="Probst A.J."/>
            <person name="Ladd B."/>
            <person name="Jarett J.K."/>
            <person name="Geller-Mcgrath D.E."/>
            <person name="Sieber C.M.K."/>
            <person name="Emerson J.B."/>
            <person name="Anantharaman K."/>
            <person name="Thomas B.C."/>
            <person name="Malmstrom R."/>
            <person name="Stieglmeier M."/>
            <person name="Klingl A."/>
            <person name="Woyke T."/>
            <person name="Ryan C.M."/>
            <person name="Banfield J.F."/>
        </authorList>
    </citation>
    <scope>NUCLEOTIDE SEQUENCE [LARGE SCALE GENOMIC DNA]</scope>
</reference>
<accession>A0A2M7BFI7</accession>
<keyword evidence="3" id="KW-0687">Ribonucleoprotein</keyword>
<dbReference type="InterPro" id="IPR018261">
    <property type="entry name" value="Ribosomal_bL27_CS"/>
</dbReference>
<dbReference type="EMBL" id="PEVC01000007">
    <property type="protein sequence ID" value="PIV01891.1"/>
    <property type="molecule type" value="Genomic_DNA"/>
</dbReference>
<keyword evidence="2 7" id="KW-0689">Ribosomal protein</keyword>
<evidence type="ECO:0000313" key="8">
    <source>
        <dbReference type="Proteomes" id="UP000229631"/>
    </source>
</evidence>
<dbReference type="PROSITE" id="PS00831">
    <property type="entry name" value="RIBOSOMAL_L27"/>
    <property type="match status" value="1"/>
</dbReference>
<evidence type="ECO:0000313" key="7">
    <source>
        <dbReference type="EMBL" id="PIV01891.1"/>
    </source>
</evidence>
<organism evidence="7 8">
    <name type="scientific">Candidatus Shapirobacteria bacterium CG03_land_8_20_14_0_80_39_12</name>
    <dbReference type="NCBI Taxonomy" id="1974879"/>
    <lineage>
        <taxon>Bacteria</taxon>
        <taxon>Candidatus Shapironibacteriota</taxon>
    </lineage>
</organism>
<evidence type="ECO:0000256" key="6">
    <source>
        <dbReference type="SAM" id="MobiDB-lite"/>
    </source>
</evidence>
<dbReference type="Gene3D" id="2.40.50.100">
    <property type="match status" value="1"/>
</dbReference>
<feature type="region of interest" description="Disordered" evidence="6">
    <location>
        <begin position="1"/>
        <end position="30"/>
    </location>
</feature>